<accession>A0A8J4WTD0</accession>
<reference evidence="2" key="1">
    <citation type="submission" date="2020-07" db="EMBL/GenBank/DDBJ databases">
        <title>Clarias magur genome sequencing, assembly and annotation.</title>
        <authorList>
            <person name="Kushwaha B."/>
            <person name="Kumar R."/>
            <person name="Das P."/>
            <person name="Joshi C.G."/>
            <person name="Kumar D."/>
            <person name="Nagpure N.S."/>
            <person name="Pandey M."/>
            <person name="Agarwal S."/>
            <person name="Srivastava S."/>
            <person name="Singh M."/>
            <person name="Sahoo L."/>
            <person name="Jayasankar P."/>
            <person name="Meher P.K."/>
            <person name="Koringa P.G."/>
            <person name="Iquebal M.A."/>
            <person name="Das S.P."/>
            <person name="Bit A."/>
            <person name="Patnaik S."/>
            <person name="Patel N."/>
            <person name="Shah T.M."/>
            <person name="Hinsu A."/>
            <person name="Jena J.K."/>
        </authorList>
    </citation>
    <scope>NUCLEOTIDE SEQUENCE</scope>
    <source>
        <strain evidence="2">CIFAMagur01</strain>
        <tissue evidence="2">Testis</tissue>
    </source>
</reference>
<dbReference type="EMBL" id="QNUK01002078">
    <property type="protein sequence ID" value="KAF5879929.1"/>
    <property type="molecule type" value="Genomic_DNA"/>
</dbReference>
<organism evidence="2 3">
    <name type="scientific">Clarias magur</name>
    <name type="common">Asian catfish</name>
    <name type="synonym">Macropteronotus magur</name>
    <dbReference type="NCBI Taxonomy" id="1594786"/>
    <lineage>
        <taxon>Eukaryota</taxon>
        <taxon>Metazoa</taxon>
        <taxon>Chordata</taxon>
        <taxon>Craniata</taxon>
        <taxon>Vertebrata</taxon>
        <taxon>Euteleostomi</taxon>
        <taxon>Actinopterygii</taxon>
        <taxon>Neopterygii</taxon>
        <taxon>Teleostei</taxon>
        <taxon>Ostariophysi</taxon>
        <taxon>Siluriformes</taxon>
        <taxon>Clariidae</taxon>
        <taxon>Clarias</taxon>
    </lineage>
</organism>
<dbReference type="EMBL" id="QNUK01000512">
    <property type="protein sequence ID" value="KAF5892289.1"/>
    <property type="molecule type" value="Genomic_DNA"/>
</dbReference>
<dbReference type="AlphaFoldDB" id="A0A8J4WTD0"/>
<keyword evidence="3" id="KW-1185">Reference proteome</keyword>
<proteinExistence type="predicted"/>
<evidence type="ECO:0000313" key="3">
    <source>
        <dbReference type="Proteomes" id="UP000727407"/>
    </source>
</evidence>
<evidence type="ECO:0000313" key="2">
    <source>
        <dbReference type="EMBL" id="KAF5892289.1"/>
    </source>
</evidence>
<protein>
    <submittedName>
        <fullName evidence="2">Uncharacterized protein</fullName>
    </submittedName>
</protein>
<evidence type="ECO:0000313" key="1">
    <source>
        <dbReference type="EMBL" id="KAF5879929.1"/>
    </source>
</evidence>
<dbReference type="Proteomes" id="UP000727407">
    <property type="component" value="Unassembled WGS sequence"/>
</dbReference>
<comment type="caution">
    <text evidence="2">The sequence shown here is derived from an EMBL/GenBank/DDBJ whole genome shotgun (WGS) entry which is preliminary data.</text>
</comment>
<name>A0A8J4WTD0_CLAMG</name>
<sequence>MFVLQLRDVAAAAAAQCMQSCRSRSRTLTMSTANMGMEEKKDMAVTSTAAWLPV</sequence>
<gene>
    <name evidence="2" type="ORF">DAT39_017989</name>
    <name evidence="1" type="ORF">DAT39_023569</name>
</gene>